<dbReference type="RefSeq" id="WP_425584444.1">
    <property type="nucleotide sequence ID" value="NZ_BAABKQ010000001.1"/>
</dbReference>
<evidence type="ECO:0000256" key="1">
    <source>
        <dbReference type="SAM" id="MobiDB-lite"/>
    </source>
</evidence>
<protein>
    <submittedName>
        <fullName evidence="2">Uncharacterized protein</fullName>
    </submittedName>
</protein>
<accession>A0ABP9BY59</accession>
<gene>
    <name evidence="2" type="ORF">GCM10023353_00070</name>
</gene>
<reference evidence="3" key="1">
    <citation type="journal article" date="2019" name="Int. J. Syst. Evol. Microbiol.">
        <title>The Global Catalogue of Microorganisms (GCM) 10K type strain sequencing project: providing services to taxonomists for standard genome sequencing and annotation.</title>
        <authorList>
            <consortium name="The Broad Institute Genomics Platform"/>
            <consortium name="The Broad Institute Genome Sequencing Center for Infectious Disease"/>
            <person name="Wu L."/>
            <person name="Ma J."/>
        </authorList>
    </citation>
    <scope>NUCLEOTIDE SEQUENCE [LARGE SCALE GENOMIC DNA]</scope>
    <source>
        <strain evidence="3">JCM 18542</strain>
    </source>
</reference>
<sequence length="142" mass="15155">MRQAPTASSAAAIIPRVRSVPGPFSITKAAATVAATAGRSQLWKANNTTAGLSDHHSARHPAIRPSSHAVSSPNGAMMMALWSRKAASVCDPMPPSHMSSPLSTGYSTVPPNRLPEAVMPPCRNGKTWLSMSRPIHRYWMSE</sequence>
<organism evidence="2 3">
    <name type="scientific">Tomitella cavernea</name>
    <dbReference type="NCBI Taxonomy" id="1387982"/>
    <lineage>
        <taxon>Bacteria</taxon>
        <taxon>Bacillati</taxon>
        <taxon>Actinomycetota</taxon>
        <taxon>Actinomycetes</taxon>
        <taxon>Mycobacteriales</taxon>
        <taxon>Tomitella</taxon>
    </lineage>
</organism>
<proteinExistence type="predicted"/>
<feature type="region of interest" description="Disordered" evidence="1">
    <location>
        <begin position="50"/>
        <end position="71"/>
    </location>
</feature>
<evidence type="ECO:0000313" key="3">
    <source>
        <dbReference type="Proteomes" id="UP001500839"/>
    </source>
</evidence>
<keyword evidence="3" id="KW-1185">Reference proteome</keyword>
<comment type="caution">
    <text evidence="2">The sequence shown here is derived from an EMBL/GenBank/DDBJ whole genome shotgun (WGS) entry which is preliminary data.</text>
</comment>
<name>A0ABP9BY59_9ACTN</name>
<evidence type="ECO:0000313" key="2">
    <source>
        <dbReference type="EMBL" id="GAA4802247.1"/>
    </source>
</evidence>
<dbReference type="EMBL" id="BAABKQ010000001">
    <property type="protein sequence ID" value="GAA4802247.1"/>
    <property type="molecule type" value="Genomic_DNA"/>
</dbReference>
<dbReference type="Proteomes" id="UP001500839">
    <property type="component" value="Unassembled WGS sequence"/>
</dbReference>